<feature type="compositionally biased region" description="Low complexity" evidence="1">
    <location>
        <begin position="31"/>
        <end position="40"/>
    </location>
</feature>
<feature type="region of interest" description="Disordered" evidence="1">
    <location>
        <begin position="1"/>
        <end position="57"/>
    </location>
</feature>
<dbReference type="InterPro" id="IPR000594">
    <property type="entry name" value="ThiF_NAD_FAD-bd"/>
</dbReference>
<proteinExistence type="predicted"/>
<evidence type="ECO:0000313" key="3">
    <source>
        <dbReference type="EMBL" id="URN15095.1"/>
    </source>
</evidence>
<dbReference type="EMBL" id="CP095474">
    <property type="protein sequence ID" value="URN15095.1"/>
    <property type="molecule type" value="Genomic_DNA"/>
</dbReference>
<organism evidence="3 4">
    <name type="scientific">Streptomyces sudanensis</name>
    <dbReference type="NCBI Taxonomy" id="436397"/>
    <lineage>
        <taxon>Bacteria</taxon>
        <taxon>Bacillati</taxon>
        <taxon>Actinomycetota</taxon>
        <taxon>Actinomycetes</taxon>
        <taxon>Kitasatosporales</taxon>
        <taxon>Streptomycetaceae</taxon>
        <taxon>Streptomyces</taxon>
    </lineage>
</organism>
<feature type="non-terminal residue" evidence="3">
    <location>
        <position position="1"/>
    </location>
</feature>
<feature type="compositionally biased region" description="Gly residues" evidence="1">
    <location>
        <begin position="41"/>
        <end position="54"/>
    </location>
</feature>
<evidence type="ECO:0000256" key="1">
    <source>
        <dbReference type="SAM" id="MobiDB-lite"/>
    </source>
</evidence>
<feature type="compositionally biased region" description="Basic and acidic residues" evidence="1">
    <location>
        <begin position="202"/>
        <end position="215"/>
    </location>
</feature>
<keyword evidence="4" id="KW-1185">Reference proteome</keyword>
<evidence type="ECO:0000259" key="2">
    <source>
        <dbReference type="Pfam" id="PF00899"/>
    </source>
</evidence>
<dbReference type="Pfam" id="PF00899">
    <property type="entry name" value="ThiF"/>
    <property type="match status" value="1"/>
</dbReference>
<accession>A0ABY4TA14</accession>
<dbReference type="Gene3D" id="3.40.50.720">
    <property type="entry name" value="NAD(P)-binding Rossmann-like Domain"/>
    <property type="match status" value="1"/>
</dbReference>
<dbReference type="InterPro" id="IPR022291">
    <property type="entry name" value="Bacteriocin_synth_cyclodeHase"/>
</dbReference>
<feature type="region of interest" description="Disordered" evidence="1">
    <location>
        <begin position="196"/>
        <end position="226"/>
    </location>
</feature>
<dbReference type="NCBIfam" id="TIGR03882">
    <property type="entry name" value="cyclo_dehyd_2"/>
    <property type="match status" value="1"/>
</dbReference>
<name>A0ABY4TA14_9ACTN</name>
<gene>
    <name evidence="3" type="ORF">MW084_03110</name>
</gene>
<evidence type="ECO:0000313" key="4">
    <source>
        <dbReference type="Proteomes" id="UP001056383"/>
    </source>
</evidence>
<dbReference type="Proteomes" id="UP001056383">
    <property type="component" value="Chromosome"/>
</dbReference>
<reference evidence="3" key="1">
    <citation type="submission" date="2022-04" db="EMBL/GenBank/DDBJ databases">
        <title>Systematic whole-genome sequencing reveals an unexpected diversity among actinomycetoma pathogens and provides insights into their antibacterial susceptibilities.</title>
        <authorList>
            <person name="Watson A.K."/>
            <person name="Kepplinger B."/>
            <person name="Bakhiet S.M."/>
            <person name="Mhmoud N.A."/>
            <person name="Chapman J."/>
            <person name="Allenby N."/>
            <person name="Mickiewicz K."/>
            <person name="Goodfellow M."/>
            <person name="Fahal A.H."/>
            <person name="Errington J."/>
        </authorList>
    </citation>
    <scope>NUCLEOTIDE SEQUENCE</scope>
    <source>
        <strain evidence="3">SD 504</strain>
    </source>
</reference>
<sequence length="226" mass="22881">VLDGGRVQPWDVAPGGPPPESVGERRDAAARRLVARSAPGGRTGGGRGGGGGPEPGLSLVVVAPRDGLAAYAPDPVTADTWVGTGTPHLFAGVLEATGVVGPLVLPGDSACARCVELGRTDADPAWPRLTAQWRSGRRSGAVPAGDVGLAASVAGLAAAHALAFLDGDVPASAGARWEVSSPLLRWRASRVRPHGQCPCGAADREEERTERERASAVRGGQDTMAG</sequence>
<feature type="domain" description="THIF-type NAD/FAD binding fold" evidence="2">
    <location>
        <begin position="82"/>
        <end position="199"/>
    </location>
</feature>
<protein>
    <submittedName>
        <fullName evidence="3">TOMM leader peptide-binding protein</fullName>
    </submittedName>
</protein>
<dbReference type="RefSeq" id="WP_275563459.1">
    <property type="nucleotide sequence ID" value="NZ_CP095474.1"/>
</dbReference>